<evidence type="ECO:0000259" key="8">
    <source>
        <dbReference type="PROSITE" id="PS50893"/>
    </source>
</evidence>
<name>A0A556AU01_9BURK</name>
<dbReference type="InterPro" id="IPR003593">
    <property type="entry name" value="AAA+_ATPase"/>
</dbReference>
<comment type="similarity">
    <text evidence="7">Belongs to the ABC transporter superfamily. Spermidine/putrescine importer (TC 3.A.1.11.1) family.</text>
</comment>
<evidence type="ECO:0000313" key="10">
    <source>
        <dbReference type="Proteomes" id="UP000318405"/>
    </source>
</evidence>
<keyword evidence="6 7" id="KW-0472">Membrane</keyword>
<dbReference type="GO" id="GO:0015847">
    <property type="term" value="P:putrescine transport"/>
    <property type="evidence" value="ECO:0007669"/>
    <property type="project" value="UniProtKB-ARBA"/>
</dbReference>
<dbReference type="InterPro" id="IPR013611">
    <property type="entry name" value="Transp-assoc_OB_typ2"/>
</dbReference>
<dbReference type="InterPro" id="IPR027417">
    <property type="entry name" value="P-loop_NTPase"/>
</dbReference>
<organism evidence="9 10">
    <name type="scientific">Verticiella sediminum</name>
    <dbReference type="NCBI Taxonomy" id="1247510"/>
    <lineage>
        <taxon>Bacteria</taxon>
        <taxon>Pseudomonadati</taxon>
        <taxon>Pseudomonadota</taxon>
        <taxon>Betaproteobacteria</taxon>
        <taxon>Burkholderiales</taxon>
        <taxon>Alcaligenaceae</taxon>
        <taxon>Verticiella</taxon>
    </lineage>
</organism>
<dbReference type="GO" id="GO:0015417">
    <property type="term" value="F:ABC-type polyamine transporter activity"/>
    <property type="evidence" value="ECO:0007669"/>
    <property type="project" value="UniProtKB-EC"/>
</dbReference>
<comment type="catalytic activity">
    <reaction evidence="7">
        <text>ATP + H2O + polyamine-[polyamine-binding protein]Side 1 = ADP + phosphate + polyamineSide 2 + [polyamine-binding protein]Side 1.</text>
        <dbReference type="EC" id="7.6.2.11"/>
    </reaction>
</comment>
<comment type="caution">
    <text evidence="9">The sequence shown here is derived from an EMBL/GenBank/DDBJ whole genome shotgun (WGS) entry which is preliminary data.</text>
</comment>
<evidence type="ECO:0000256" key="2">
    <source>
        <dbReference type="ARBA" id="ARBA00022475"/>
    </source>
</evidence>
<gene>
    <name evidence="7" type="primary">potA</name>
    <name evidence="9" type="ORF">FOZ76_09305</name>
</gene>
<evidence type="ECO:0000313" key="9">
    <source>
        <dbReference type="EMBL" id="TSH96424.1"/>
    </source>
</evidence>
<keyword evidence="3 7" id="KW-0547">Nucleotide-binding</keyword>
<accession>A0A556AU01</accession>
<dbReference type="InterPro" id="IPR050093">
    <property type="entry name" value="ABC_SmlMolc_Importer"/>
</dbReference>
<dbReference type="Gene3D" id="3.40.50.300">
    <property type="entry name" value="P-loop containing nucleotide triphosphate hydrolases"/>
    <property type="match status" value="1"/>
</dbReference>
<dbReference type="GO" id="GO:0043190">
    <property type="term" value="C:ATP-binding cassette (ABC) transporter complex"/>
    <property type="evidence" value="ECO:0007669"/>
    <property type="project" value="InterPro"/>
</dbReference>
<keyword evidence="10" id="KW-1185">Reference proteome</keyword>
<evidence type="ECO:0000256" key="3">
    <source>
        <dbReference type="ARBA" id="ARBA00022741"/>
    </source>
</evidence>
<dbReference type="AlphaFoldDB" id="A0A556AU01"/>
<reference evidence="9 10" key="1">
    <citation type="submission" date="2019-07" db="EMBL/GenBank/DDBJ databases">
        <title>Qingshengfaniella alkalisoli gen. nov., sp. nov., isolated from saline soil.</title>
        <authorList>
            <person name="Xu L."/>
            <person name="Huang X.-X."/>
            <person name="Sun J.-Q."/>
        </authorList>
    </citation>
    <scope>NUCLEOTIDE SEQUENCE [LARGE SCALE GENOMIC DNA]</scope>
    <source>
        <strain evidence="9 10">DSM 27279</strain>
    </source>
</reference>
<dbReference type="GO" id="GO:0005524">
    <property type="term" value="F:ATP binding"/>
    <property type="evidence" value="ECO:0007669"/>
    <property type="project" value="UniProtKB-KW"/>
</dbReference>
<dbReference type="GO" id="GO:0016887">
    <property type="term" value="F:ATP hydrolysis activity"/>
    <property type="evidence" value="ECO:0007669"/>
    <property type="project" value="InterPro"/>
</dbReference>
<dbReference type="PANTHER" id="PTHR42781:SF4">
    <property type="entry name" value="SPERMIDINE_PUTRESCINE IMPORT ATP-BINDING PROTEIN POTA"/>
    <property type="match status" value="1"/>
</dbReference>
<dbReference type="NCBIfam" id="TIGR01187">
    <property type="entry name" value="potA"/>
    <property type="match status" value="1"/>
</dbReference>
<keyword evidence="5 7" id="KW-1278">Translocase</keyword>
<dbReference type="SUPFAM" id="SSF50331">
    <property type="entry name" value="MOP-like"/>
    <property type="match status" value="1"/>
</dbReference>
<dbReference type="PANTHER" id="PTHR42781">
    <property type="entry name" value="SPERMIDINE/PUTRESCINE IMPORT ATP-BINDING PROTEIN POTA"/>
    <property type="match status" value="1"/>
</dbReference>
<dbReference type="FunFam" id="3.40.50.300:FF:000133">
    <property type="entry name" value="Spermidine/putrescine import ATP-binding protein PotA"/>
    <property type="match status" value="1"/>
</dbReference>
<dbReference type="EMBL" id="VLTJ01000016">
    <property type="protein sequence ID" value="TSH96424.1"/>
    <property type="molecule type" value="Genomic_DNA"/>
</dbReference>
<dbReference type="Proteomes" id="UP000318405">
    <property type="component" value="Unassembled WGS sequence"/>
</dbReference>
<dbReference type="Pfam" id="PF00005">
    <property type="entry name" value="ABC_tran"/>
    <property type="match status" value="1"/>
</dbReference>
<dbReference type="SUPFAM" id="SSF52540">
    <property type="entry name" value="P-loop containing nucleoside triphosphate hydrolases"/>
    <property type="match status" value="1"/>
</dbReference>
<dbReference type="SMART" id="SM00382">
    <property type="entry name" value="AAA"/>
    <property type="match status" value="1"/>
</dbReference>
<evidence type="ECO:0000256" key="1">
    <source>
        <dbReference type="ARBA" id="ARBA00022448"/>
    </source>
</evidence>
<dbReference type="RefSeq" id="WP_143947874.1">
    <property type="nucleotide sequence ID" value="NZ_BAABMB010000002.1"/>
</dbReference>
<proteinExistence type="inferred from homology"/>
<evidence type="ECO:0000256" key="5">
    <source>
        <dbReference type="ARBA" id="ARBA00022967"/>
    </source>
</evidence>
<dbReference type="InterPro" id="IPR017871">
    <property type="entry name" value="ABC_transporter-like_CS"/>
</dbReference>
<dbReference type="PROSITE" id="PS50893">
    <property type="entry name" value="ABC_TRANSPORTER_2"/>
    <property type="match status" value="1"/>
</dbReference>
<feature type="domain" description="ABC transporter" evidence="8">
    <location>
        <begin position="17"/>
        <end position="247"/>
    </location>
</feature>
<sequence>MHQPLAAVPTASEKIGLHVRGVRKRYGKTSVLDGVTLDVRPGEFLTLLGPSGSGKTTLLMVIAGFVRPESGEVLLGPQDIVRRPPHERGVGMMFQNYALFPHMTVGENIAYPLKLRGVPPAERAERVAVALDLVQLAGYQDRSIDALSGGQKQRIALARATVFRPRLLLMDEPLSALDKKLREQMQIELRRLHQQLGMTTICVTHDQREALTMSDRIAVMHGGNIVQLGTPTQLYEAPANEFVADFIGESTILPIDASGDRPRLRGRLLHLPRDCRPGADSRVVIRPERLVVLEAGQDGAGMNVFEGTVSHCVYEGESVVVHVDVGEAAPLRARMLARRDGGGAAPAAGSAVRVALHADDTIVVAA</sequence>
<dbReference type="InterPro" id="IPR003439">
    <property type="entry name" value="ABC_transporter-like_ATP-bd"/>
</dbReference>
<protein>
    <recommendedName>
        <fullName evidence="7">Spermidine/putrescine import ATP-binding protein PotA</fullName>
        <ecNumber evidence="7">7.6.2.11</ecNumber>
    </recommendedName>
</protein>
<comment type="function">
    <text evidence="7">Part of the ABC transporter complex PotABCD involved in spermidine/putrescine import. Responsible for energy coupling to the transport system.</text>
</comment>
<dbReference type="OrthoDB" id="5298774at2"/>
<keyword evidence="2 7" id="KW-1003">Cell membrane</keyword>
<dbReference type="Pfam" id="PF08402">
    <property type="entry name" value="TOBE_2"/>
    <property type="match status" value="1"/>
</dbReference>
<evidence type="ECO:0000256" key="4">
    <source>
        <dbReference type="ARBA" id="ARBA00022840"/>
    </source>
</evidence>
<dbReference type="PROSITE" id="PS00211">
    <property type="entry name" value="ABC_TRANSPORTER_1"/>
    <property type="match status" value="1"/>
</dbReference>
<dbReference type="EC" id="7.6.2.11" evidence="7"/>
<keyword evidence="4 7" id="KW-0067">ATP-binding</keyword>
<keyword evidence="1 7" id="KW-0813">Transport</keyword>
<dbReference type="InterPro" id="IPR005893">
    <property type="entry name" value="PotA-like"/>
</dbReference>
<evidence type="ECO:0000256" key="6">
    <source>
        <dbReference type="ARBA" id="ARBA00023136"/>
    </source>
</evidence>
<dbReference type="InterPro" id="IPR008995">
    <property type="entry name" value="Mo/tungstate-bd_C_term_dom"/>
</dbReference>
<evidence type="ECO:0000256" key="7">
    <source>
        <dbReference type="RuleBase" id="RU364083"/>
    </source>
</evidence>
<comment type="subunit">
    <text evidence="7">The complex is composed of two ATP-binding proteins (PotA), two transmembrane proteins (PotB and PotC) and a solute-binding protein (PotD).</text>
</comment>